<gene>
    <name evidence="6" type="ORF">Tci_047428</name>
</gene>
<dbReference type="GO" id="GO:0003676">
    <property type="term" value="F:nucleic acid binding"/>
    <property type="evidence" value="ECO:0007669"/>
    <property type="project" value="InterPro"/>
</dbReference>
<evidence type="ECO:0000259" key="5">
    <source>
        <dbReference type="PROSITE" id="PS50994"/>
    </source>
</evidence>
<dbReference type="Pfam" id="PF13976">
    <property type="entry name" value="gag_pre-integrs"/>
    <property type="match status" value="1"/>
</dbReference>
<evidence type="ECO:0000256" key="4">
    <source>
        <dbReference type="ARBA" id="ARBA00022801"/>
    </source>
</evidence>
<dbReference type="InterPro" id="IPR000477">
    <property type="entry name" value="RT_dom"/>
</dbReference>
<keyword evidence="4" id="KW-0378">Hydrolase</keyword>
<evidence type="ECO:0000256" key="2">
    <source>
        <dbReference type="ARBA" id="ARBA00022723"/>
    </source>
</evidence>
<dbReference type="EMBL" id="BKCJ010007084">
    <property type="protein sequence ID" value="GEU75450.1"/>
    <property type="molecule type" value="Genomic_DNA"/>
</dbReference>
<dbReference type="InterPro" id="IPR013103">
    <property type="entry name" value="RVT_2"/>
</dbReference>
<keyword evidence="1" id="KW-0645">Protease</keyword>
<feature type="domain" description="Integrase catalytic" evidence="5">
    <location>
        <begin position="554"/>
        <end position="719"/>
    </location>
</feature>
<accession>A0A6L2MNZ8</accession>
<dbReference type="GO" id="GO:0015074">
    <property type="term" value="P:DNA integration"/>
    <property type="evidence" value="ECO:0007669"/>
    <property type="project" value="InterPro"/>
</dbReference>
<dbReference type="InterPro" id="IPR043128">
    <property type="entry name" value="Rev_trsase/Diguanyl_cyclase"/>
</dbReference>
<evidence type="ECO:0000313" key="6">
    <source>
        <dbReference type="EMBL" id="GEU75450.1"/>
    </source>
</evidence>
<dbReference type="Pfam" id="PF07727">
    <property type="entry name" value="RVT_2"/>
    <property type="match status" value="1"/>
</dbReference>
<dbReference type="InterPro" id="IPR025724">
    <property type="entry name" value="GAG-pre-integrase_dom"/>
</dbReference>
<dbReference type="AlphaFoldDB" id="A0A6L2MNZ8"/>
<evidence type="ECO:0000256" key="1">
    <source>
        <dbReference type="ARBA" id="ARBA00022670"/>
    </source>
</evidence>
<dbReference type="Pfam" id="PF22936">
    <property type="entry name" value="Pol_BBD"/>
    <property type="match status" value="1"/>
</dbReference>
<dbReference type="SUPFAM" id="SSF56672">
    <property type="entry name" value="DNA/RNA polymerases"/>
    <property type="match status" value="1"/>
</dbReference>
<dbReference type="InterPro" id="IPR036397">
    <property type="entry name" value="RNaseH_sf"/>
</dbReference>
<dbReference type="PROSITE" id="PS50994">
    <property type="entry name" value="INTEGRASE"/>
    <property type="match status" value="1"/>
</dbReference>
<dbReference type="InterPro" id="IPR039537">
    <property type="entry name" value="Retrotran_Ty1/copia-like"/>
</dbReference>
<dbReference type="InterPro" id="IPR001584">
    <property type="entry name" value="Integrase_cat-core"/>
</dbReference>
<protein>
    <submittedName>
        <fullName evidence="6">Gag-Pol polyprotein</fullName>
    </submittedName>
</protein>
<dbReference type="GO" id="GO:0006508">
    <property type="term" value="P:proteolysis"/>
    <property type="evidence" value="ECO:0007669"/>
    <property type="project" value="UniProtKB-KW"/>
</dbReference>
<dbReference type="InterPro" id="IPR012337">
    <property type="entry name" value="RNaseH-like_sf"/>
</dbReference>
<name>A0A6L2MNZ8_TANCI</name>
<dbReference type="Pfam" id="PF00078">
    <property type="entry name" value="RVT_1"/>
    <property type="match status" value="1"/>
</dbReference>
<keyword evidence="3" id="KW-0064">Aspartyl protease</keyword>
<dbReference type="Gene3D" id="3.30.70.270">
    <property type="match status" value="1"/>
</dbReference>
<dbReference type="SUPFAM" id="SSF53098">
    <property type="entry name" value="Ribonuclease H-like"/>
    <property type="match status" value="1"/>
</dbReference>
<dbReference type="InterPro" id="IPR054722">
    <property type="entry name" value="PolX-like_BBD"/>
</dbReference>
<dbReference type="GO" id="GO:0004190">
    <property type="term" value="F:aspartic-type endopeptidase activity"/>
    <property type="evidence" value="ECO:0007669"/>
    <property type="project" value="UniProtKB-KW"/>
</dbReference>
<dbReference type="Pfam" id="PF14223">
    <property type="entry name" value="Retrotran_gag_2"/>
    <property type="match status" value="1"/>
</dbReference>
<organism evidence="6">
    <name type="scientific">Tanacetum cinerariifolium</name>
    <name type="common">Dalmatian daisy</name>
    <name type="synonym">Chrysanthemum cinerariifolium</name>
    <dbReference type="NCBI Taxonomy" id="118510"/>
    <lineage>
        <taxon>Eukaryota</taxon>
        <taxon>Viridiplantae</taxon>
        <taxon>Streptophyta</taxon>
        <taxon>Embryophyta</taxon>
        <taxon>Tracheophyta</taxon>
        <taxon>Spermatophyta</taxon>
        <taxon>Magnoliopsida</taxon>
        <taxon>eudicotyledons</taxon>
        <taxon>Gunneridae</taxon>
        <taxon>Pentapetalae</taxon>
        <taxon>asterids</taxon>
        <taxon>campanulids</taxon>
        <taxon>Asterales</taxon>
        <taxon>Asteraceae</taxon>
        <taxon>Asteroideae</taxon>
        <taxon>Anthemideae</taxon>
        <taxon>Anthemidinae</taxon>
        <taxon>Tanacetum</taxon>
    </lineage>
</organism>
<dbReference type="PANTHER" id="PTHR42648">
    <property type="entry name" value="TRANSPOSASE, PUTATIVE-RELATED"/>
    <property type="match status" value="1"/>
</dbReference>
<dbReference type="PANTHER" id="PTHR42648:SF28">
    <property type="entry name" value="TRANSPOSON-ENCODED PROTEIN WITH RIBONUCLEASE H-LIKE AND RETROVIRUS ZINC FINGER-LIKE DOMAINS"/>
    <property type="match status" value="1"/>
</dbReference>
<dbReference type="Gene3D" id="3.30.420.10">
    <property type="entry name" value="Ribonuclease H-like superfamily/Ribonuclease H"/>
    <property type="match status" value="1"/>
</dbReference>
<keyword evidence="2" id="KW-0479">Metal-binding</keyword>
<reference evidence="6" key="1">
    <citation type="journal article" date="2019" name="Sci. Rep.">
        <title>Draft genome of Tanacetum cinerariifolium, the natural source of mosquito coil.</title>
        <authorList>
            <person name="Yamashiro T."/>
            <person name="Shiraishi A."/>
            <person name="Satake H."/>
            <person name="Nakayama K."/>
        </authorList>
    </citation>
    <scope>NUCLEOTIDE SEQUENCE</scope>
</reference>
<comment type="caution">
    <text evidence="6">The sequence shown here is derived from an EMBL/GenBank/DDBJ whole genome shotgun (WGS) entry which is preliminary data.</text>
</comment>
<dbReference type="GO" id="GO:0046872">
    <property type="term" value="F:metal ion binding"/>
    <property type="evidence" value="ECO:0007669"/>
    <property type="project" value="UniProtKB-KW"/>
</dbReference>
<proteinExistence type="predicted"/>
<evidence type="ECO:0000256" key="3">
    <source>
        <dbReference type="ARBA" id="ARBA00022750"/>
    </source>
</evidence>
<dbReference type="InterPro" id="IPR043502">
    <property type="entry name" value="DNA/RNA_pol_sf"/>
</dbReference>
<sequence>MKAILRKDKCLAAIGERPNGVLSNIEEKKSAKENRDHLARFNNLLDYLVFDDVVVAILEEENKHNNREHKKTSSRQVEALVVTRGRSMEPGSSGSYNHAIANKIRKRFADVWLFDTRTTFHMNARREWFHQYKPISGGGSVYSFNDHELKIIGIGRIMVDIHDGTVCTIRDVRHVEGLKKNSLSLGQLDDLSCKLKGEITEEAKASIASHSLSHRVAVVTSVHDIILSATSIAGLFCVKRLWEMYHVGNKYPWPVLWKVLWTKSGGLEVSMDCLVEGIFMTLRVYTLYFMHVLVSLYRRQCVVVIPFLVGPRVSALAGYDILVSEPGYREVGASCGTEGDSIDARNRAGPAESGDSYRGKELLRDFCSFMLFRFYIDIIMSFGLTNAPSVFMDLMNRVCKPYLDKYVIVFIDDVLIYSKMKEEHEVSVGVTEEGELIKVDKTHCSIEEPVEIMDREIKKLKHKIIALVKVRWNSKRRPEFTWEHEHQMRIKNWKLRFEHSGRLLAGIHSLFSGRYYGLSQEGYLRVSMACLVEVTWNQKLRHMSEQGMKILVERKLLPCLTKVSLPFYEHCVISKQHRLKFKTSNSISVYVLELVYSDKMLGKVFKVYKGRVELDSGKKIKCLRTDNRGEYTSDEFDTFCKKERIKRQFTTAYTPQQNGVAERMNITLLERARAMLATTSLGKSFWAEAVNTACYVINHSPSTAKEAMQEEIKAHHKNKTWELVPLPGGRKPIGNKWVYKIKKNGDDQVERYRARLVVTGYAQKEGINFKKNFPLWRRGVGTRDLILSSAGSESLPPMLNKENYVPWSSRLLRYAKSRPNGKLIHNSILNGPYVRKMIPELADDQAIQTILLGLPEDIYAAVNKCETAQEIWLRVQQIMKGSDIGIQEKKAKLFNEWEMFTSNEGESIGSYYHCFLKSMNDLKRNKHFPEKIAINLKFLNNLQPEWSRHVTIVHQNKDLHTADYTQLYDFLKYNQNEVDELKAERLAKTQDPLTLMANSNNPYAFLAPHQDQSSFNQNYLQQLMPNPEDITDLTTVINMALALMAKAFKLNYSTPTNNNQRISSNPRNRQIAQPGMNMGQERQMQMVRGNGGNQFRQYAGNPVGYNEVIGNQVIQNAV</sequence>